<comment type="caution">
    <text evidence="1">The sequence shown here is derived from an EMBL/GenBank/DDBJ whole genome shotgun (WGS) entry which is preliminary data.</text>
</comment>
<dbReference type="EMBL" id="JBHTIS010000540">
    <property type="protein sequence ID" value="MFD1046155.1"/>
    <property type="molecule type" value="Genomic_DNA"/>
</dbReference>
<organism evidence="1 2">
    <name type="scientific">Kibdelosporangium lantanae</name>
    <dbReference type="NCBI Taxonomy" id="1497396"/>
    <lineage>
        <taxon>Bacteria</taxon>
        <taxon>Bacillati</taxon>
        <taxon>Actinomycetota</taxon>
        <taxon>Actinomycetes</taxon>
        <taxon>Pseudonocardiales</taxon>
        <taxon>Pseudonocardiaceae</taxon>
        <taxon>Kibdelosporangium</taxon>
    </lineage>
</organism>
<evidence type="ECO:0000313" key="1">
    <source>
        <dbReference type="EMBL" id="MFD1046155.1"/>
    </source>
</evidence>
<sequence length="54" mass="5980">MSTLRCHISISLDGYVAGPAQFNSFHVTNPTGDRSAITVQFNSQYTDQFEVNRG</sequence>
<gene>
    <name evidence="1" type="ORF">ACFQ1S_11555</name>
</gene>
<reference evidence="2" key="1">
    <citation type="journal article" date="2019" name="Int. J. Syst. Evol. Microbiol.">
        <title>The Global Catalogue of Microorganisms (GCM) 10K type strain sequencing project: providing services to taxonomists for standard genome sequencing and annotation.</title>
        <authorList>
            <consortium name="The Broad Institute Genomics Platform"/>
            <consortium name="The Broad Institute Genome Sequencing Center for Infectious Disease"/>
            <person name="Wu L."/>
            <person name="Ma J."/>
        </authorList>
    </citation>
    <scope>NUCLEOTIDE SEQUENCE [LARGE SCALE GENOMIC DNA]</scope>
    <source>
        <strain evidence="2">JCM 31486</strain>
    </source>
</reference>
<proteinExistence type="predicted"/>
<protein>
    <submittedName>
        <fullName evidence="1">Uncharacterized protein</fullName>
    </submittedName>
</protein>
<keyword evidence="2" id="KW-1185">Reference proteome</keyword>
<evidence type="ECO:0000313" key="2">
    <source>
        <dbReference type="Proteomes" id="UP001597045"/>
    </source>
</evidence>
<dbReference type="Proteomes" id="UP001597045">
    <property type="component" value="Unassembled WGS sequence"/>
</dbReference>
<name>A0ABW3M622_9PSEU</name>
<accession>A0ABW3M622</accession>